<evidence type="ECO:0000256" key="4">
    <source>
        <dbReference type="ARBA" id="ARBA00022807"/>
    </source>
</evidence>
<evidence type="ECO:0000259" key="5">
    <source>
        <dbReference type="PROSITE" id="PS51935"/>
    </source>
</evidence>
<dbReference type="Pfam" id="PF00877">
    <property type="entry name" value="NLPC_P60"/>
    <property type="match status" value="1"/>
</dbReference>
<protein>
    <submittedName>
        <fullName evidence="6">NlpC/P60 family protein</fullName>
    </submittedName>
</protein>
<keyword evidence="3" id="KW-0378">Hydrolase</keyword>
<dbReference type="Proteomes" id="UP000464214">
    <property type="component" value="Chromosome"/>
</dbReference>
<dbReference type="SUPFAM" id="SSF54001">
    <property type="entry name" value="Cysteine proteinases"/>
    <property type="match status" value="1"/>
</dbReference>
<accession>A0A6P1P0L5</accession>
<dbReference type="AlphaFoldDB" id="A0A6P1P0L5"/>
<keyword evidence="7" id="KW-1185">Reference proteome</keyword>
<gene>
    <name evidence="6" type="ORF">GU926_03325</name>
</gene>
<keyword evidence="4" id="KW-0788">Thiol protease</keyword>
<comment type="similarity">
    <text evidence="1">Belongs to the peptidase C40 family.</text>
</comment>
<dbReference type="InterPro" id="IPR000064">
    <property type="entry name" value="NLP_P60_dom"/>
</dbReference>
<reference evidence="6 7" key="1">
    <citation type="submission" date="2020-01" db="EMBL/GenBank/DDBJ databases">
        <authorList>
            <person name="Kim M."/>
        </authorList>
    </citation>
    <scope>NUCLEOTIDE SEQUENCE [LARGE SCALE GENOMIC DNA]</scope>
    <source>
        <strain evidence="6 7">BT10</strain>
    </source>
</reference>
<proteinExistence type="inferred from homology"/>
<dbReference type="PANTHER" id="PTHR47053:SF1">
    <property type="entry name" value="MUREIN DD-ENDOPEPTIDASE MEPH-RELATED"/>
    <property type="match status" value="1"/>
</dbReference>
<name>A0A6P1P0L5_9BACT</name>
<feature type="domain" description="NlpC/P60" evidence="5">
    <location>
        <begin position="67"/>
        <end position="195"/>
    </location>
</feature>
<evidence type="ECO:0000256" key="2">
    <source>
        <dbReference type="ARBA" id="ARBA00022670"/>
    </source>
</evidence>
<evidence type="ECO:0000313" key="7">
    <source>
        <dbReference type="Proteomes" id="UP000464214"/>
    </source>
</evidence>
<sequence>MKKIWIGFGIALLVILLVKVFTGESGDKTALITRTSKDGRDKVFHKDSAAQEPESRASLNVLEGNYASKADSIVAFALQRYGVEYNYGGATDEGFDCSGFTTYVYKKFGVDIPHGSSLQAKEGVSVPLDQARKGDLLIFTGTNVKDRTPGHVGIVMTGPEKKIQFVHSSSNGGVKVSEVMGTLYEKRFLDVRRILP</sequence>
<dbReference type="GO" id="GO:0006508">
    <property type="term" value="P:proteolysis"/>
    <property type="evidence" value="ECO:0007669"/>
    <property type="project" value="UniProtKB-KW"/>
</dbReference>
<dbReference type="InterPro" id="IPR051202">
    <property type="entry name" value="Peptidase_C40"/>
</dbReference>
<dbReference type="GO" id="GO:0008234">
    <property type="term" value="F:cysteine-type peptidase activity"/>
    <property type="evidence" value="ECO:0007669"/>
    <property type="project" value="UniProtKB-KW"/>
</dbReference>
<dbReference type="RefSeq" id="WP_160688992.1">
    <property type="nucleotide sequence ID" value="NZ_CP047897.1"/>
</dbReference>
<organism evidence="6 7">
    <name type="scientific">Nibribacter ruber</name>
    <dbReference type="NCBI Taxonomy" id="2698458"/>
    <lineage>
        <taxon>Bacteria</taxon>
        <taxon>Pseudomonadati</taxon>
        <taxon>Bacteroidota</taxon>
        <taxon>Cytophagia</taxon>
        <taxon>Cytophagales</taxon>
        <taxon>Hymenobacteraceae</taxon>
        <taxon>Nibribacter</taxon>
    </lineage>
</organism>
<dbReference type="EMBL" id="CP047897">
    <property type="protein sequence ID" value="QHL86522.1"/>
    <property type="molecule type" value="Genomic_DNA"/>
</dbReference>
<dbReference type="KEGG" id="nib:GU926_03325"/>
<dbReference type="PROSITE" id="PS51935">
    <property type="entry name" value="NLPC_P60"/>
    <property type="match status" value="1"/>
</dbReference>
<dbReference type="InterPro" id="IPR038765">
    <property type="entry name" value="Papain-like_cys_pep_sf"/>
</dbReference>
<keyword evidence="2" id="KW-0645">Protease</keyword>
<dbReference type="PANTHER" id="PTHR47053">
    <property type="entry name" value="MUREIN DD-ENDOPEPTIDASE MEPH-RELATED"/>
    <property type="match status" value="1"/>
</dbReference>
<dbReference type="Gene3D" id="3.90.1720.10">
    <property type="entry name" value="endopeptidase domain like (from Nostoc punctiforme)"/>
    <property type="match status" value="1"/>
</dbReference>
<evidence type="ECO:0000256" key="1">
    <source>
        <dbReference type="ARBA" id="ARBA00007074"/>
    </source>
</evidence>
<evidence type="ECO:0000256" key="3">
    <source>
        <dbReference type="ARBA" id="ARBA00022801"/>
    </source>
</evidence>
<evidence type="ECO:0000313" key="6">
    <source>
        <dbReference type="EMBL" id="QHL86522.1"/>
    </source>
</evidence>